<accession>A0A0E9V1V3</accession>
<dbReference type="EMBL" id="GBXM01036458">
    <property type="protein sequence ID" value="JAH72119.1"/>
    <property type="molecule type" value="Transcribed_RNA"/>
</dbReference>
<proteinExistence type="predicted"/>
<name>A0A0E9V1V3_ANGAN</name>
<organism evidence="1">
    <name type="scientific">Anguilla anguilla</name>
    <name type="common">European freshwater eel</name>
    <name type="synonym">Muraena anguilla</name>
    <dbReference type="NCBI Taxonomy" id="7936"/>
    <lineage>
        <taxon>Eukaryota</taxon>
        <taxon>Metazoa</taxon>
        <taxon>Chordata</taxon>
        <taxon>Craniata</taxon>
        <taxon>Vertebrata</taxon>
        <taxon>Euteleostomi</taxon>
        <taxon>Actinopterygii</taxon>
        <taxon>Neopterygii</taxon>
        <taxon>Teleostei</taxon>
        <taxon>Anguilliformes</taxon>
        <taxon>Anguillidae</taxon>
        <taxon>Anguilla</taxon>
    </lineage>
</organism>
<sequence length="36" mass="3981">MTLLLQFRYFETVASLAYNGICQNRLLSSLSGSLGL</sequence>
<reference evidence="1" key="1">
    <citation type="submission" date="2014-11" db="EMBL/GenBank/DDBJ databases">
        <authorList>
            <person name="Amaro Gonzalez C."/>
        </authorList>
    </citation>
    <scope>NUCLEOTIDE SEQUENCE</scope>
</reference>
<protein>
    <submittedName>
        <fullName evidence="1">Uncharacterized protein</fullName>
    </submittedName>
</protein>
<reference evidence="1" key="2">
    <citation type="journal article" date="2015" name="Fish Shellfish Immunol.">
        <title>Early steps in the European eel (Anguilla anguilla)-Vibrio vulnificus interaction in the gills: Role of the RtxA13 toxin.</title>
        <authorList>
            <person name="Callol A."/>
            <person name="Pajuelo D."/>
            <person name="Ebbesson L."/>
            <person name="Teles M."/>
            <person name="MacKenzie S."/>
            <person name="Amaro C."/>
        </authorList>
    </citation>
    <scope>NUCLEOTIDE SEQUENCE</scope>
</reference>
<dbReference type="AlphaFoldDB" id="A0A0E9V1V3"/>
<evidence type="ECO:0000313" key="1">
    <source>
        <dbReference type="EMBL" id="JAH72119.1"/>
    </source>
</evidence>